<evidence type="ECO:0000256" key="1">
    <source>
        <dbReference type="SAM" id="SignalP"/>
    </source>
</evidence>
<accession>A0A6N6N4N9</accession>
<feature type="chain" id="PRO_5026702317" evidence="1">
    <location>
        <begin position="22"/>
        <end position="251"/>
    </location>
</feature>
<dbReference type="SUPFAM" id="SSF90257">
    <property type="entry name" value="Myosin rod fragments"/>
    <property type="match status" value="1"/>
</dbReference>
<dbReference type="RefSeq" id="WP_151149532.1">
    <property type="nucleotide sequence ID" value="NZ_WAIE01000001.1"/>
</dbReference>
<dbReference type="EMBL" id="WAIE01000001">
    <property type="protein sequence ID" value="KAB1443200.1"/>
    <property type="molecule type" value="Genomic_DNA"/>
</dbReference>
<protein>
    <submittedName>
        <fullName evidence="2">DUF3450 domain-containing protein</fullName>
    </submittedName>
</protein>
<evidence type="ECO:0000313" key="2">
    <source>
        <dbReference type="EMBL" id="KAB1443200.1"/>
    </source>
</evidence>
<feature type="signal peptide" evidence="1">
    <location>
        <begin position="1"/>
        <end position="21"/>
    </location>
</feature>
<dbReference type="OrthoDB" id="5880116at2"/>
<comment type="caution">
    <text evidence="2">The sequence shown here is derived from an EMBL/GenBank/DDBJ whole genome shotgun (WGS) entry which is preliminary data.</text>
</comment>
<dbReference type="PIRSF" id="PIRSF028069">
    <property type="entry name" value="UCP028069"/>
    <property type="match status" value="1"/>
</dbReference>
<dbReference type="Pfam" id="PF11932">
    <property type="entry name" value="DUF3450"/>
    <property type="match status" value="1"/>
</dbReference>
<evidence type="ECO:0000313" key="3">
    <source>
        <dbReference type="Proteomes" id="UP000438699"/>
    </source>
</evidence>
<dbReference type="AlphaFoldDB" id="A0A6N6N4N9"/>
<dbReference type="InterPro" id="IPR016866">
    <property type="entry name" value="UCP028069"/>
</dbReference>
<organism evidence="2 3">
    <name type="scientific">Pseudodesulfovibrio senegalensis</name>
    <dbReference type="NCBI Taxonomy" id="1721087"/>
    <lineage>
        <taxon>Bacteria</taxon>
        <taxon>Pseudomonadati</taxon>
        <taxon>Thermodesulfobacteriota</taxon>
        <taxon>Desulfovibrionia</taxon>
        <taxon>Desulfovibrionales</taxon>
        <taxon>Desulfovibrionaceae</taxon>
    </lineage>
</organism>
<proteinExistence type="predicted"/>
<gene>
    <name evidence="2" type="ORF">F8A88_02745</name>
</gene>
<sequence>MLKSVVTAMAVLLFVPVMAGAADSAGKVHAQAAKAVAVEAAAQKQYLKWTDQKQDAAAEIRDMKTMDAWLEFQNRKYSKYITKQKEVIAELERRKEEARRIKMELEPFLETVVDSLARFVESDLPFLTEERSRRIDFLHESLDDYRLELSEKLRRVFEALLVETEYGRNVSSSMQELDIDGVPTQVAVFRLGRTALFYQTADGSGAGYWDHASGAWKPLAQDYTQTLHRARDMADRKRAVELLDLPIGATR</sequence>
<reference evidence="2 3" key="1">
    <citation type="journal article" date="2017" name="Int. J. Syst. Evol. Microbiol.">
        <title>Desulfovibrio senegalensis sp. nov., a mesophilic sulfate reducer isolated from marine sediment.</title>
        <authorList>
            <person name="Thioye A."/>
            <person name="Gam Z.B.A."/>
            <person name="Mbengue M."/>
            <person name="Cayol J.L."/>
            <person name="Joseph-Bartoli M."/>
            <person name="Toure-Kane C."/>
            <person name="Labat M."/>
        </authorList>
    </citation>
    <scope>NUCLEOTIDE SEQUENCE [LARGE SCALE GENOMIC DNA]</scope>
    <source>
        <strain evidence="2 3">DSM 101509</strain>
    </source>
</reference>
<dbReference type="Proteomes" id="UP000438699">
    <property type="component" value="Unassembled WGS sequence"/>
</dbReference>
<keyword evidence="1" id="KW-0732">Signal</keyword>
<keyword evidence="3" id="KW-1185">Reference proteome</keyword>
<name>A0A6N6N4N9_9BACT</name>